<organism evidence="2 3">
    <name type="scientific">Mucuna pruriens</name>
    <name type="common">Velvet bean</name>
    <name type="synonym">Dolichos pruriens</name>
    <dbReference type="NCBI Taxonomy" id="157652"/>
    <lineage>
        <taxon>Eukaryota</taxon>
        <taxon>Viridiplantae</taxon>
        <taxon>Streptophyta</taxon>
        <taxon>Embryophyta</taxon>
        <taxon>Tracheophyta</taxon>
        <taxon>Spermatophyta</taxon>
        <taxon>Magnoliopsida</taxon>
        <taxon>eudicotyledons</taxon>
        <taxon>Gunneridae</taxon>
        <taxon>Pentapetalae</taxon>
        <taxon>rosids</taxon>
        <taxon>fabids</taxon>
        <taxon>Fabales</taxon>
        <taxon>Fabaceae</taxon>
        <taxon>Papilionoideae</taxon>
        <taxon>50 kb inversion clade</taxon>
        <taxon>NPAAA clade</taxon>
        <taxon>indigoferoid/millettioid clade</taxon>
        <taxon>Phaseoleae</taxon>
        <taxon>Mucuna</taxon>
    </lineage>
</organism>
<dbReference type="AlphaFoldDB" id="A0A371EF82"/>
<dbReference type="Proteomes" id="UP000257109">
    <property type="component" value="Unassembled WGS sequence"/>
</dbReference>
<proteinExistence type="predicted"/>
<name>A0A371EF82_MUCPR</name>
<dbReference type="OrthoDB" id="1748993at2759"/>
<dbReference type="PANTHER" id="PTHR33223">
    <property type="entry name" value="CCHC-TYPE DOMAIN-CONTAINING PROTEIN"/>
    <property type="match status" value="1"/>
</dbReference>
<keyword evidence="3" id="KW-1185">Reference proteome</keyword>
<dbReference type="EMBL" id="QJKJ01014254">
    <property type="protein sequence ID" value="RDX64712.1"/>
    <property type="molecule type" value="Genomic_DNA"/>
</dbReference>
<evidence type="ECO:0000259" key="1">
    <source>
        <dbReference type="Pfam" id="PF03732"/>
    </source>
</evidence>
<dbReference type="InterPro" id="IPR005162">
    <property type="entry name" value="Retrotrans_gag_dom"/>
</dbReference>
<reference evidence="2" key="1">
    <citation type="submission" date="2018-05" db="EMBL/GenBank/DDBJ databases">
        <title>Draft genome of Mucuna pruriens seed.</title>
        <authorList>
            <person name="Nnadi N.E."/>
            <person name="Vos R."/>
            <person name="Hasami M.H."/>
            <person name="Devisetty U.K."/>
            <person name="Aguiy J.C."/>
        </authorList>
    </citation>
    <scope>NUCLEOTIDE SEQUENCE [LARGE SCALE GENOMIC DNA]</scope>
    <source>
        <strain evidence="2">JCA_2017</strain>
    </source>
</reference>
<feature type="non-terminal residue" evidence="2">
    <location>
        <position position="1"/>
    </location>
</feature>
<comment type="caution">
    <text evidence="2">The sequence shown here is derived from an EMBL/GenBank/DDBJ whole genome shotgun (WGS) entry which is preliminary data.</text>
</comment>
<evidence type="ECO:0000313" key="3">
    <source>
        <dbReference type="Proteomes" id="UP000257109"/>
    </source>
</evidence>
<sequence length="141" mass="15983">MVEPFDGIQDPYAHLQAFQAQMYINNGDDKLSCKLFPGTLRGVAGSFVSQFVANKIKKLEVIDLFNIKQAKGESLKSYLAQFNNATVRVDDLDQKFFVKAFKKGLRAGPFNDALVLRRPTSMEEIRARAEKHVEVEEDQLE</sequence>
<accession>A0A371EF82</accession>
<feature type="domain" description="Retrotransposon gag" evidence="1">
    <location>
        <begin position="46"/>
        <end position="106"/>
    </location>
</feature>
<evidence type="ECO:0000313" key="2">
    <source>
        <dbReference type="EMBL" id="RDX64712.1"/>
    </source>
</evidence>
<protein>
    <recommendedName>
        <fullName evidence="1">Retrotransposon gag domain-containing protein</fullName>
    </recommendedName>
</protein>
<gene>
    <name evidence="2" type="ORF">CR513_56695</name>
</gene>
<dbReference type="Pfam" id="PF03732">
    <property type="entry name" value="Retrotrans_gag"/>
    <property type="match status" value="1"/>
</dbReference>
<dbReference type="PANTHER" id="PTHR33223:SF10">
    <property type="entry name" value="AMINOTRANSFERASE-LIKE PLANT MOBILE DOMAIN-CONTAINING PROTEIN"/>
    <property type="match status" value="1"/>
</dbReference>